<dbReference type="InterPro" id="IPR014025">
    <property type="entry name" value="Glutaredoxin_subgr"/>
</dbReference>
<accession>A0A382T001</accession>
<dbReference type="Pfam" id="PF00462">
    <property type="entry name" value="Glutaredoxin"/>
    <property type="match status" value="1"/>
</dbReference>
<sequence>MKFTIYTANLCAYCNAAKQLLISRGFDFEEINLEEKGMNRENLFEITGGRTVPQILMNDNPIGGFDDLQKLDA</sequence>
<dbReference type="AlphaFoldDB" id="A0A382T001"/>
<organism evidence="2">
    <name type="scientific">marine metagenome</name>
    <dbReference type="NCBI Taxonomy" id="408172"/>
    <lineage>
        <taxon>unclassified sequences</taxon>
        <taxon>metagenomes</taxon>
        <taxon>ecological metagenomes</taxon>
    </lineage>
</organism>
<proteinExistence type="predicted"/>
<dbReference type="PRINTS" id="PR00160">
    <property type="entry name" value="GLUTAREDOXIN"/>
</dbReference>
<dbReference type="SUPFAM" id="SSF52833">
    <property type="entry name" value="Thioredoxin-like"/>
    <property type="match status" value="1"/>
</dbReference>
<dbReference type="InterPro" id="IPR036249">
    <property type="entry name" value="Thioredoxin-like_sf"/>
</dbReference>
<dbReference type="PANTHER" id="PTHR34386:SF1">
    <property type="entry name" value="GLUTAREDOXIN-LIKE PROTEIN NRDH"/>
    <property type="match status" value="1"/>
</dbReference>
<evidence type="ECO:0000313" key="2">
    <source>
        <dbReference type="EMBL" id="SVD15303.1"/>
    </source>
</evidence>
<name>A0A382T001_9ZZZZ</name>
<reference evidence="2" key="1">
    <citation type="submission" date="2018-05" db="EMBL/GenBank/DDBJ databases">
        <authorList>
            <person name="Lanie J.A."/>
            <person name="Ng W.-L."/>
            <person name="Kazmierczak K.M."/>
            <person name="Andrzejewski T.M."/>
            <person name="Davidsen T.M."/>
            <person name="Wayne K.J."/>
            <person name="Tettelin H."/>
            <person name="Glass J.I."/>
            <person name="Rusch D."/>
            <person name="Podicherti R."/>
            <person name="Tsui H.-C.T."/>
            <person name="Winkler M.E."/>
        </authorList>
    </citation>
    <scope>NUCLEOTIDE SEQUENCE</scope>
</reference>
<dbReference type="GO" id="GO:0009055">
    <property type="term" value="F:electron transfer activity"/>
    <property type="evidence" value="ECO:0007669"/>
    <property type="project" value="TreeGrafter"/>
</dbReference>
<dbReference type="InterPro" id="IPR002109">
    <property type="entry name" value="Glutaredoxin"/>
</dbReference>
<feature type="domain" description="Glutaredoxin" evidence="1">
    <location>
        <begin position="4"/>
        <end position="60"/>
    </location>
</feature>
<feature type="non-terminal residue" evidence="2">
    <location>
        <position position="73"/>
    </location>
</feature>
<protein>
    <recommendedName>
        <fullName evidence="1">Glutaredoxin domain-containing protein</fullName>
    </recommendedName>
</protein>
<dbReference type="EMBL" id="UINC01132778">
    <property type="protein sequence ID" value="SVD15303.1"/>
    <property type="molecule type" value="Genomic_DNA"/>
</dbReference>
<dbReference type="PROSITE" id="PS51354">
    <property type="entry name" value="GLUTAREDOXIN_2"/>
    <property type="match status" value="1"/>
</dbReference>
<dbReference type="PANTHER" id="PTHR34386">
    <property type="entry name" value="GLUTAREDOXIN"/>
    <property type="match status" value="1"/>
</dbReference>
<dbReference type="GO" id="GO:0045454">
    <property type="term" value="P:cell redox homeostasis"/>
    <property type="evidence" value="ECO:0007669"/>
    <property type="project" value="TreeGrafter"/>
</dbReference>
<evidence type="ECO:0000259" key="1">
    <source>
        <dbReference type="Pfam" id="PF00462"/>
    </source>
</evidence>
<gene>
    <name evidence="2" type="ORF">METZ01_LOCUS368157</name>
</gene>
<dbReference type="InterPro" id="IPR051548">
    <property type="entry name" value="Grx-like_ET"/>
</dbReference>
<dbReference type="Gene3D" id="3.40.30.10">
    <property type="entry name" value="Glutaredoxin"/>
    <property type="match status" value="1"/>
</dbReference>